<name>A0A6H9YZS6_9ACTN</name>
<dbReference type="SUPFAM" id="SSF52317">
    <property type="entry name" value="Class I glutamine amidotransferase-like"/>
    <property type="match status" value="1"/>
</dbReference>
<protein>
    <submittedName>
        <fullName evidence="2">DJ-1/PfpI family protein</fullName>
    </submittedName>
</protein>
<organism evidence="2 3">
    <name type="scientific">Actinomadura rudentiformis</name>
    <dbReference type="NCBI Taxonomy" id="359158"/>
    <lineage>
        <taxon>Bacteria</taxon>
        <taxon>Bacillati</taxon>
        <taxon>Actinomycetota</taxon>
        <taxon>Actinomycetes</taxon>
        <taxon>Streptosporangiales</taxon>
        <taxon>Thermomonosporaceae</taxon>
        <taxon>Actinomadura</taxon>
    </lineage>
</organism>
<evidence type="ECO:0000313" key="2">
    <source>
        <dbReference type="EMBL" id="KAB2350897.1"/>
    </source>
</evidence>
<dbReference type="PANTHER" id="PTHR43130">
    <property type="entry name" value="ARAC-FAMILY TRANSCRIPTIONAL REGULATOR"/>
    <property type="match status" value="1"/>
</dbReference>
<dbReference type="CDD" id="cd03139">
    <property type="entry name" value="GATase1_PfpI_2"/>
    <property type="match status" value="1"/>
</dbReference>
<dbReference type="InterPro" id="IPR002818">
    <property type="entry name" value="DJ-1/PfpI"/>
</dbReference>
<dbReference type="RefSeq" id="WP_151559295.1">
    <property type="nucleotide sequence ID" value="NZ_WBMT01000003.1"/>
</dbReference>
<accession>A0A6H9YZS6</accession>
<dbReference type="OrthoDB" id="4265717at2"/>
<dbReference type="Gene3D" id="3.40.50.880">
    <property type="match status" value="1"/>
</dbReference>
<keyword evidence="3" id="KW-1185">Reference proteome</keyword>
<dbReference type="InterPro" id="IPR052158">
    <property type="entry name" value="INH-QAR"/>
</dbReference>
<comment type="caution">
    <text evidence="2">The sequence shown here is derived from an EMBL/GenBank/DDBJ whole genome shotgun (WGS) entry which is preliminary data.</text>
</comment>
<dbReference type="Proteomes" id="UP000468735">
    <property type="component" value="Unassembled WGS sequence"/>
</dbReference>
<dbReference type="PANTHER" id="PTHR43130:SF2">
    <property type="entry name" value="DJ-1_PFPI DOMAIN-CONTAINING PROTEIN"/>
    <property type="match status" value="1"/>
</dbReference>
<reference evidence="2 3" key="1">
    <citation type="submission" date="2019-09" db="EMBL/GenBank/DDBJ databases">
        <title>Actinomadura physcomitrii sp. nov., a novel actinomycete isolated from moss [Physcomitrium sphaericum (Ludw) Fuernr].</title>
        <authorList>
            <person name="Zhuang X."/>
            <person name="Liu C."/>
        </authorList>
    </citation>
    <scope>NUCLEOTIDE SEQUENCE [LARGE SCALE GENOMIC DNA]</scope>
    <source>
        <strain evidence="2 3">HMC1</strain>
    </source>
</reference>
<proteinExistence type="predicted"/>
<dbReference type="InterPro" id="IPR029062">
    <property type="entry name" value="Class_I_gatase-like"/>
</dbReference>
<feature type="domain" description="DJ-1/PfpI" evidence="1">
    <location>
        <begin position="2"/>
        <end position="161"/>
    </location>
</feature>
<gene>
    <name evidence="2" type="ORF">F8566_08040</name>
</gene>
<evidence type="ECO:0000259" key="1">
    <source>
        <dbReference type="Pfam" id="PF01965"/>
    </source>
</evidence>
<dbReference type="AlphaFoldDB" id="A0A6H9YZS6"/>
<sequence>MDVAFVLYEKLTALDLVGPYDMLAPHPEVNAHFVGARRGPVRADSGLELNATSTFDDLPRPDVIVVPGSSQWTAVLEENDALVEWLASAHPNTTWTTSVCTGSTLLAKAGILAGRPATTHWLARELLEELGAVVSTERVVVDGKVMTAAGVSSGLDMGLTLTSRLFDDARAMLIQLLAEYDPQPPFDAGSVEKAPAEIVEFARQYTLQR</sequence>
<evidence type="ECO:0000313" key="3">
    <source>
        <dbReference type="Proteomes" id="UP000468735"/>
    </source>
</evidence>
<dbReference type="GO" id="GO:0006355">
    <property type="term" value="P:regulation of DNA-templated transcription"/>
    <property type="evidence" value="ECO:0007669"/>
    <property type="project" value="TreeGrafter"/>
</dbReference>
<dbReference type="Pfam" id="PF01965">
    <property type="entry name" value="DJ-1_PfpI"/>
    <property type="match status" value="1"/>
</dbReference>
<dbReference type="EMBL" id="WBMT01000003">
    <property type="protein sequence ID" value="KAB2350897.1"/>
    <property type="molecule type" value="Genomic_DNA"/>
</dbReference>